<dbReference type="InterPro" id="IPR002563">
    <property type="entry name" value="Flavin_Rdtase-like_dom"/>
</dbReference>
<accession>A0A1D8NA69</accession>
<keyword evidence="1" id="KW-0560">Oxidoreductase</keyword>
<dbReference type="SMART" id="SM00903">
    <property type="entry name" value="Flavin_Reduct"/>
    <property type="match status" value="1"/>
</dbReference>
<evidence type="ECO:0000259" key="2">
    <source>
        <dbReference type="SMART" id="SM00903"/>
    </source>
</evidence>
<dbReference type="GO" id="GO:0010181">
    <property type="term" value="F:FMN binding"/>
    <property type="evidence" value="ECO:0007669"/>
    <property type="project" value="InterPro"/>
</dbReference>
<evidence type="ECO:0000256" key="1">
    <source>
        <dbReference type="ARBA" id="ARBA00023002"/>
    </source>
</evidence>
<dbReference type="GeneID" id="2909327"/>
<dbReference type="AlphaFoldDB" id="A0A1D8NA69"/>
<dbReference type="Proteomes" id="UP000182444">
    <property type="component" value="Chromosome 1C"/>
</dbReference>
<sequence length="231" mass="25628">MISRALRAQLALGAMSTRLAGVRFNSSAGPSTLSKDTKDVTATYRDVMGLHSQPVMILTTNCNSEGHEPRGLTLSSVTSLSLKPEPLLCFNLQVPSRTSQVLHDREVFALNMLPGTKDSVRACRFFSGAYGNNVNPFAAELDIFTKSEDFHNLPVILDSMAILYCQKHQVMRVHDHEIWVAKVVGVDNRSLVHGADEAMLYQKRHFKQVGKEINEPTKEEVADDVRRGTCT</sequence>
<dbReference type="InterPro" id="IPR050268">
    <property type="entry name" value="NADH-dep_flavin_reductase"/>
</dbReference>
<dbReference type="SUPFAM" id="SSF50475">
    <property type="entry name" value="FMN-binding split barrel"/>
    <property type="match status" value="1"/>
</dbReference>
<name>A0A1D8NA69_YARLL</name>
<evidence type="ECO:0000313" key="4">
    <source>
        <dbReference type="EMBL" id="RDW25700.1"/>
    </source>
</evidence>
<dbReference type="RefSeq" id="XP_501600.1">
    <property type="nucleotide sequence ID" value="XM_501600.1"/>
</dbReference>
<dbReference type="EMBL" id="KZ858996">
    <property type="protein sequence ID" value="RDW25700.1"/>
    <property type="molecule type" value="Genomic_DNA"/>
</dbReference>
<dbReference type="Proteomes" id="UP000256601">
    <property type="component" value="Unassembled WGS sequence"/>
</dbReference>
<dbReference type="eggNOG" id="ENOG502RYSQ">
    <property type="taxonomic scope" value="Eukaryota"/>
</dbReference>
<evidence type="ECO:0000313" key="6">
    <source>
        <dbReference type="Proteomes" id="UP000256601"/>
    </source>
</evidence>
<evidence type="ECO:0000313" key="5">
    <source>
        <dbReference type="Proteomes" id="UP000182444"/>
    </source>
</evidence>
<evidence type="ECO:0000313" key="3">
    <source>
        <dbReference type="EMBL" id="AOW02527.1"/>
    </source>
</evidence>
<dbReference type="PANTHER" id="PTHR30466">
    <property type="entry name" value="FLAVIN REDUCTASE"/>
    <property type="match status" value="1"/>
</dbReference>
<organism evidence="3 5">
    <name type="scientific">Yarrowia lipolytica</name>
    <name type="common">Candida lipolytica</name>
    <dbReference type="NCBI Taxonomy" id="4952"/>
    <lineage>
        <taxon>Eukaryota</taxon>
        <taxon>Fungi</taxon>
        <taxon>Dikarya</taxon>
        <taxon>Ascomycota</taxon>
        <taxon>Saccharomycotina</taxon>
        <taxon>Dipodascomycetes</taxon>
        <taxon>Dipodascales</taxon>
        <taxon>Dipodascales incertae sedis</taxon>
        <taxon>Yarrowia</taxon>
    </lineage>
</organism>
<dbReference type="VEuPathDB" id="FungiDB:YALI1_C11589g"/>
<feature type="domain" description="Flavin reductase like" evidence="2">
    <location>
        <begin position="48"/>
        <end position="208"/>
    </location>
</feature>
<protein>
    <submittedName>
        <fullName evidence="4">Flavin reductase like domain-domain-containing protein</fullName>
    </submittedName>
</protein>
<dbReference type="Pfam" id="PF01613">
    <property type="entry name" value="Flavin_Reduct"/>
    <property type="match status" value="1"/>
</dbReference>
<dbReference type="EMBL" id="CP017555">
    <property type="protein sequence ID" value="AOW02527.1"/>
    <property type="molecule type" value="Genomic_DNA"/>
</dbReference>
<dbReference type="GO" id="GO:0042602">
    <property type="term" value="F:riboflavin reductase (NADPH) activity"/>
    <property type="evidence" value="ECO:0007669"/>
    <property type="project" value="TreeGrafter"/>
</dbReference>
<dbReference type="VEuPathDB" id="FungiDB:YALI0_C08459g"/>
<dbReference type="Gene3D" id="2.30.110.10">
    <property type="entry name" value="Electron Transport, Fmn-binding Protein, Chain A"/>
    <property type="match status" value="1"/>
</dbReference>
<reference evidence="4 6" key="2">
    <citation type="submission" date="2018-07" db="EMBL/GenBank/DDBJ databases">
        <title>Draft Genome Assemblies for Five Robust Yarrowia lipolytica Strains Exhibiting High Lipid Production and Pentose Sugar Utilization and Sugar Alcohol Secretion from Undetoxified Lignocellulosic Biomass Hydrolysates.</title>
        <authorList>
            <consortium name="DOE Joint Genome Institute"/>
            <person name="Walker C."/>
            <person name="Ryu S."/>
            <person name="Na H."/>
            <person name="Zane M."/>
            <person name="LaButti K."/>
            <person name="Lipzen A."/>
            <person name="Haridas S."/>
            <person name="Barry K."/>
            <person name="Grigoriev I.V."/>
            <person name="Quarterman J."/>
            <person name="Slininger P."/>
            <person name="Dien B."/>
            <person name="Trinh C.T."/>
        </authorList>
    </citation>
    <scope>NUCLEOTIDE SEQUENCE [LARGE SCALE GENOMIC DNA]</scope>
    <source>
        <strain evidence="4 6">YB392</strain>
    </source>
</reference>
<reference evidence="3 5" key="1">
    <citation type="journal article" date="2016" name="PLoS ONE">
        <title>Sequence Assembly of Yarrowia lipolytica Strain W29/CLIB89 Shows Transposable Element Diversity.</title>
        <authorList>
            <person name="Magnan C."/>
            <person name="Yu J."/>
            <person name="Chang I."/>
            <person name="Jahn E."/>
            <person name="Kanomata Y."/>
            <person name="Wu J."/>
            <person name="Zeller M."/>
            <person name="Oakes M."/>
            <person name="Baldi P."/>
            <person name="Sandmeyer S."/>
        </authorList>
    </citation>
    <scope>NUCLEOTIDE SEQUENCE [LARGE SCALE GENOMIC DNA]</scope>
    <source>
        <strain evidence="3">CLIB89</strain>
        <strain evidence="5">CLIB89(W29)</strain>
    </source>
</reference>
<dbReference type="OrthoDB" id="2015405at2759"/>
<gene>
    <name evidence="4" type="ORF">B0I71DRAFT_132167</name>
    <name evidence="3" type="ORF">YALI1_C11589g</name>
</gene>
<dbReference type="PANTHER" id="PTHR30466:SF1">
    <property type="entry name" value="FMN REDUCTASE (NADH) RUTF"/>
    <property type="match status" value="1"/>
</dbReference>
<dbReference type="OMA" id="GDHEIWV"/>
<proteinExistence type="predicted"/>
<dbReference type="InterPro" id="IPR012349">
    <property type="entry name" value="Split_barrel_FMN-bd"/>
</dbReference>
<dbReference type="KEGG" id="yli:2909327"/>